<sequence>MDCTFDILHGPLDLWTLSKVLAPWVHIGPVVGSKSLECSAVYRIVQRIHERGETLLTATVLSLVQFWQNILPHLEWMASLFRSHVLRQILANPSAICAPRLSAAGTHDLPRAHSFPRLFFSFCLEILLGFGPPLRCLELRSAKVLFSGRIQSLGDGGVFYEEDDRCRFLGIWELWPMMIPYVRRFALFHQLRGKKQKHFEVVVNIVLPHTKQQECGLLSKFRRLRTLGLIW</sequence>
<dbReference type="EMBL" id="KZ772702">
    <property type="protein sequence ID" value="PTQ42395.1"/>
    <property type="molecule type" value="Genomic_DNA"/>
</dbReference>
<keyword evidence="2" id="KW-1185">Reference proteome</keyword>
<gene>
    <name evidence="1" type="ORF">MARPO_0030s0119</name>
</gene>
<evidence type="ECO:0000313" key="2">
    <source>
        <dbReference type="Proteomes" id="UP000244005"/>
    </source>
</evidence>
<evidence type="ECO:0000313" key="1">
    <source>
        <dbReference type="EMBL" id="PTQ42395.1"/>
    </source>
</evidence>
<dbReference type="AlphaFoldDB" id="A0A2R6X8G6"/>
<proteinExistence type="predicted"/>
<accession>A0A2R6X8G6</accession>
<name>A0A2R6X8G6_MARPO</name>
<reference evidence="2" key="1">
    <citation type="journal article" date="2017" name="Cell">
        <title>Insights into land plant evolution garnered from the Marchantia polymorpha genome.</title>
        <authorList>
            <person name="Bowman J.L."/>
            <person name="Kohchi T."/>
            <person name="Yamato K.T."/>
            <person name="Jenkins J."/>
            <person name="Shu S."/>
            <person name="Ishizaki K."/>
            <person name="Yamaoka S."/>
            <person name="Nishihama R."/>
            <person name="Nakamura Y."/>
            <person name="Berger F."/>
            <person name="Adam C."/>
            <person name="Aki S.S."/>
            <person name="Althoff F."/>
            <person name="Araki T."/>
            <person name="Arteaga-Vazquez M.A."/>
            <person name="Balasubrmanian S."/>
            <person name="Barry K."/>
            <person name="Bauer D."/>
            <person name="Boehm C.R."/>
            <person name="Briginshaw L."/>
            <person name="Caballero-Perez J."/>
            <person name="Catarino B."/>
            <person name="Chen F."/>
            <person name="Chiyoda S."/>
            <person name="Chovatia M."/>
            <person name="Davies K.M."/>
            <person name="Delmans M."/>
            <person name="Demura T."/>
            <person name="Dierschke T."/>
            <person name="Dolan L."/>
            <person name="Dorantes-Acosta A.E."/>
            <person name="Eklund D.M."/>
            <person name="Florent S.N."/>
            <person name="Flores-Sandoval E."/>
            <person name="Fujiyama A."/>
            <person name="Fukuzawa H."/>
            <person name="Galik B."/>
            <person name="Grimanelli D."/>
            <person name="Grimwood J."/>
            <person name="Grossniklaus U."/>
            <person name="Hamada T."/>
            <person name="Haseloff J."/>
            <person name="Hetherington A.J."/>
            <person name="Higo A."/>
            <person name="Hirakawa Y."/>
            <person name="Hundley H.N."/>
            <person name="Ikeda Y."/>
            <person name="Inoue K."/>
            <person name="Inoue S.I."/>
            <person name="Ishida S."/>
            <person name="Jia Q."/>
            <person name="Kakita M."/>
            <person name="Kanazawa T."/>
            <person name="Kawai Y."/>
            <person name="Kawashima T."/>
            <person name="Kennedy M."/>
            <person name="Kinose K."/>
            <person name="Kinoshita T."/>
            <person name="Kohara Y."/>
            <person name="Koide E."/>
            <person name="Komatsu K."/>
            <person name="Kopischke S."/>
            <person name="Kubo M."/>
            <person name="Kyozuka J."/>
            <person name="Lagercrantz U."/>
            <person name="Lin S.S."/>
            <person name="Lindquist E."/>
            <person name="Lipzen A.M."/>
            <person name="Lu C.W."/>
            <person name="De Luna E."/>
            <person name="Martienssen R.A."/>
            <person name="Minamino N."/>
            <person name="Mizutani M."/>
            <person name="Mizutani M."/>
            <person name="Mochizuki N."/>
            <person name="Monte I."/>
            <person name="Mosher R."/>
            <person name="Nagasaki H."/>
            <person name="Nakagami H."/>
            <person name="Naramoto S."/>
            <person name="Nishitani K."/>
            <person name="Ohtani M."/>
            <person name="Okamoto T."/>
            <person name="Okumura M."/>
            <person name="Phillips J."/>
            <person name="Pollak B."/>
            <person name="Reinders A."/>
            <person name="Rovekamp M."/>
            <person name="Sano R."/>
            <person name="Sawa S."/>
            <person name="Schmid M.W."/>
            <person name="Shirakawa M."/>
            <person name="Solano R."/>
            <person name="Spunde A."/>
            <person name="Suetsugu N."/>
            <person name="Sugano S."/>
            <person name="Sugiyama A."/>
            <person name="Sun R."/>
            <person name="Suzuki Y."/>
            <person name="Takenaka M."/>
            <person name="Takezawa D."/>
            <person name="Tomogane H."/>
            <person name="Tsuzuki M."/>
            <person name="Ueda T."/>
            <person name="Umeda M."/>
            <person name="Ward J.M."/>
            <person name="Watanabe Y."/>
            <person name="Yazaki K."/>
            <person name="Yokoyama R."/>
            <person name="Yoshitake Y."/>
            <person name="Yotsui I."/>
            <person name="Zachgo S."/>
            <person name="Schmutz J."/>
        </authorList>
    </citation>
    <scope>NUCLEOTIDE SEQUENCE [LARGE SCALE GENOMIC DNA]</scope>
    <source>
        <strain evidence="2">Tak-1</strain>
    </source>
</reference>
<organism evidence="1 2">
    <name type="scientific">Marchantia polymorpha</name>
    <name type="common">Common liverwort</name>
    <name type="synonym">Marchantia aquatica</name>
    <dbReference type="NCBI Taxonomy" id="3197"/>
    <lineage>
        <taxon>Eukaryota</taxon>
        <taxon>Viridiplantae</taxon>
        <taxon>Streptophyta</taxon>
        <taxon>Embryophyta</taxon>
        <taxon>Marchantiophyta</taxon>
        <taxon>Marchantiopsida</taxon>
        <taxon>Marchantiidae</taxon>
        <taxon>Marchantiales</taxon>
        <taxon>Marchantiaceae</taxon>
        <taxon>Marchantia</taxon>
    </lineage>
</organism>
<dbReference type="Gramene" id="Mp8g17850.1">
    <property type="protein sequence ID" value="Mp8g17850.1.cds"/>
    <property type="gene ID" value="Mp8g17850"/>
</dbReference>
<protein>
    <submittedName>
        <fullName evidence="1">Uncharacterized protein</fullName>
    </submittedName>
</protein>
<dbReference type="Proteomes" id="UP000244005">
    <property type="component" value="Unassembled WGS sequence"/>
</dbReference>